<dbReference type="STRING" id="1313304.CALK_1177"/>
<dbReference type="Proteomes" id="UP000017148">
    <property type="component" value="Unassembled WGS sequence"/>
</dbReference>
<dbReference type="AlphaFoldDB" id="U7DA28"/>
<dbReference type="EMBL" id="ASJR01000008">
    <property type="protein sequence ID" value="ERP31957.1"/>
    <property type="molecule type" value="Genomic_DNA"/>
</dbReference>
<dbReference type="SUPFAM" id="SSF56935">
    <property type="entry name" value="Porins"/>
    <property type="match status" value="1"/>
</dbReference>
<organism evidence="2 3">
    <name type="scientific">Chitinivibrio alkaliphilus ACht1</name>
    <dbReference type="NCBI Taxonomy" id="1313304"/>
    <lineage>
        <taxon>Bacteria</taxon>
        <taxon>Pseudomonadati</taxon>
        <taxon>Fibrobacterota</taxon>
        <taxon>Chitinivibrionia</taxon>
        <taxon>Chitinivibrionales</taxon>
        <taxon>Chitinivibrionaceae</taxon>
        <taxon>Chitinivibrio</taxon>
    </lineage>
</organism>
<comment type="caution">
    <text evidence="2">The sequence shown here is derived from an EMBL/GenBank/DDBJ whole genome shotgun (WGS) entry which is preliminary data.</text>
</comment>
<feature type="signal peptide" evidence="1">
    <location>
        <begin position="1"/>
        <end position="21"/>
    </location>
</feature>
<evidence type="ECO:0000313" key="3">
    <source>
        <dbReference type="Proteomes" id="UP000017148"/>
    </source>
</evidence>
<keyword evidence="3" id="KW-1185">Reference proteome</keyword>
<dbReference type="InterPro" id="IPR023614">
    <property type="entry name" value="Porin_dom_sf"/>
</dbReference>
<accession>U7DA28</accession>
<evidence type="ECO:0000256" key="1">
    <source>
        <dbReference type="SAM" id="SignalP"/>
    </source>
</evidence>
<feature type="chain" id="PRO_5004679080" description="Phosphate-selective porin O and P" evidence="1">
    <location>
        <begin position="22"/>
        <end position="371"/>
    </location>
</feature>
<gene>
    <name evidence="2" type="ORF">CALK_1177</name>
</gene>
<evidence type="ECO:0000313" key="2">
    <source>
        <dbReference type="EMBL" id="ERP31957.1"/>
    </source>
</evidence>
<name>U7DA28_9BACT</name>
<dbReference type="RefSeq" id="WP_022636658.1">
    <property type="nucleotide sequence ID" value="NZ_ASJR01000008.1"/>
</dbReference>
<dbReference type="OrthoDB" id="9788733at2"/>
<dbReference type="eggNOG" id="COG3746">
    <property type="taxonomic scope" value="Bacteria"/>
</dbReference>
<evidence type="ECO:0008006" key="4">
    <source>
        <dbReference type="Google" id="ProtNLM"/>
    </source>
</evidence>
<proteinExistence type="predicted"/>
<protein>
    <recommendedName>
        <fullName evidence="4">Phosphate-selective porin O and P</fullName>
    </recommendedName>
</protein>
<dbReference type="Gene3D" id="2.40.160.10">
    <property type="entry name" value="Porin"/>
    <property type="match status" value="1"/>
</dbReference>
<sequence>MRKSIILFLFVLGRLSIPAFAEMTPAMNIGLGVDMVMEAPLEEPRDGEFKVRAFELNFGAPVDPYFDALVTVGWHDDEFDLEEAWVSSNLPFNTKVQFGREFLPFGYLNRVHEHDFPQIDHPYVIEGLTTDHGMIGDGGHLEYLFPFINPTLTLNLGVYQQIHHSVGRRMNGTPLMGRLQSYMQSMDGRHEILYGASYLGTTGDRDFLSGRDGDRRGIGRIDNMFSLDAKYKFSPGGATYRGLTIGAEYLMIDYSANEDNDHYDLLDGNGLDGDEGFYVYAGWNFNRFWGVGYRFDNSDPLLDGLGDRGMARKETTSDKIIAHSVYGEWRATEFSRLRLQYKAVDEPGKDVEHIAMLQGVFFLGWHPPHRF</sequence>
<keyword evidence="1" id="KW-0732">Signal</keyword>
<reference evidence="2 3" key="1">
    <citation type="journal article" date="2013" name="Environ. Microbiol.">
        <title>Genome analysis of Chitinivibrio alkaliphilus gen. nov., sp. nov., a novel extremely haloalkaliphilic anaerobic chitinolytic bacterium from the candidate phylum Termite Group 3.</title>
        <authorList>
            <person name="Sorokin D.Y."/>
            <person name="Gumerov V.M."/>
            <person name="Rakitin A.L."/>
            <person name="Beletsky A.V."/>
            <person name="Damste J.S."/>
            <person name="Muyzer G."/>
            <person name="Mardanov A.V."/>
            <person name="Ravin N.V."/>
        </authorList>
    </citation>
    <scope>NUCLEOTIDE SEQUENCE [LARGE SCALE GENOMIC DNA]</scope>
    <source>
        <strain evidence="2 3">ACht1</strain>
    </source>
</reference>